<proteinExistence type="predicted"/>
<dbReference type="OrthoDB" id="7302713at2"/>
<dbReference type="NCBIfam" id="TIGR03122">
    <property type="entry name" value="one_C_dehyd_C"/>
    <property type="match status" value="1"/>
</dbReference>
<gene>
    <name evidence="2" type="ORF">DES32_0567</name>
</gene>
<comment type="caution">
    <text evidence="2">The sequence shown here is derived from an EMBL/GenBank/DDBJ whole genome shotgun (WGS) entry which is preliminary data.</text>
</comment>
<dbReference type="EMBL" id="QUMO01000001">
    <property type="protein sequence ID" value="REF89347.1"/>
    <property type="molecule type" value="Genomic_DNA"/>
</dbReference>
<dbReference type="InterPro" id="IPR017550">
    <property type="entry name" value="Formylmethanofuran_DH_suC"/>
</dbReference>
<accession>A0A3D9Z2K8</accession>
<reference evidence="2 3" key="1">
    <citation type="submission" date="2018-08" db="EMBL/GenBank/DDBJ databases">
        <title>Genomic Encyclopedia of Type Strains, Phase IV (KMG-IV): sequencing the most valuable type-strain genomes for metagenomic binning, comparative biology and taxonomic classification.</title>
        <authorList>
            <person name="Goeker M."/>
        </authorList>
    </citation>
    <scope>NUCLEOTIDE SEQUENCE [LARGE SCALE GENOMIC DNA]</scope>
    <source>
        <strain evidence="2 3">BW863</strain>
    </source>
</reference>
<dbReference type="GO" id="GO:0046914">
    <property type="term" value="F:transition metal ion binding"/>
    <property type="evidence" value="ECO:0007669"/>
    <property type="project" value="InterPro"/>
</dbReference>
<dbReference type="Proteomes" id="UP000256900">
    <property type="component" value="Unassembled WGS sequence"/>
</dbReference>
<dbReference type="PANTHER" id="PTHR39673">
    <property type="entry name" value="TUNGSTEN FORMYLMETHANOFURAN DEHYDROGENASE, SUBUNIT C (FWDC)"/>
    <property type="match status" value="1"/>
</dbReference>
<dbReference type="Pfam" id="PF01493">
    <property type="entry name" value="GXGXG"/>
    <property type="match status" value="1"/>
</dbReference>
<dbReference type="AlphaFoldDB" id="A0A3D9Z2K8"/>
<protein>
    <submittedName>
        <fullName evidence="2">Formylmethanofuran dehydrogenase subunit C</fullName>
    </submittedName>
</protein>
<dbReference type="Gene3D" id="2.160.20.60">
    <property type="entry name" value="Glutamate synthase, alpha subunit, C-terminal domain"/>
    <property type="match status" value="2"/>
</dbReference>
<evidence type="ECO:0000313" key="3">
    <source>
        <dbReference type="Proteomes" id="UP000256900"/>
    </source>
</evidence>
<keyword evidence="3" id="KW-1185">Reference proteome</keyword>
<dbReference type="GO" id="GO:0018493">
    <property type="term" value="F:formylmethanofuran dehydrogenase activity"/>
    <property type="evidence" value="ECO:0007669"/>
    <property type="project" value="InterPro"/>
</dbReference>
<evidence type="ECO:0000313" key="2">
    <source>
        <dbReference type="EMBL" id="REF89347.1"/>
    </source>
</evidence>
<organism evidence="2 3">
    <name type="scientific">Methylovirgula ligni</name>
    <dbReference type="NCBI Taxonomy" id="569860"/>
    <lineage>
        <taxon>Bacteria</taxon>
        <taxon>Pseudomonadati</taxon>
        <taxon>Pseudomonadota</taxon>
        <taxon>Alphaproteobacteria</taxon>
        <taxon>Hyphomicrobiales</taxon>
        <taxon>Beijerinckiaceae</taxon>
        <taxon>Methylovirgula</taxon>
    </lineage>
</organism>
<sequence>MTLVLTLKAQPPQRLDLSPLVPHLLEGKSAKEIAAIDLATTREPAKAGDIFRIRSGSVDEIRFEGGSERFDNLGHGATSGRIVLDGDAGSNVGRKLAGGEVIVTGHVGPYAGSSLASGRLEIKGDAGDFLAAPREGELHGMSGGLLVVRGTVGERAGDRLRRGTIIVEGDAGDWLASRFIAGTLIVLGAVGRNPGYLMKRGTLALANPPDLPPNFVDDGGYFAPFSAVLGRALQAESAGVAKFLRGPLHRFAGDVSVLGKGEIFIPG</sequence>
<dbReference type="InterPro" id="IPR002489">
    <property type="entry name" value="Glu_synth_asu_C"/>
</dbReference>
<dbReference type="InterPro" id="IPR036485">
    <property type="entry name" value="Glu_synth_asu_C_sf"/>
</dbReference>
<dbReference type="RefSeq" id="WP_115835127.1">
    <property type="nucleotide sequence ID" value="NZ_CP025086.1"/>
</dbReference>
<dbReference type="SUPFAM" id="SSF69336">
    <property type="entry name" value="Alpha subunit of glutamate synthase, C-terminal domain"/>
    <property type="match status" value="1"/>
</dbReference>
<dbReference type="PANTHER" id="PTHR39673:SF5">
    <property type="entry name" value="TUNGSTEN-CONTAINING FORMYLMETHANOFURAN DEHYDROGENASE 2 SUBUNIT C"/>
    <property type="match status" value="1"/>
</dbReference>
<dbReference type="GO" id="GO:0015948">
    <property type="term" value="P:methanogenesis"/>
    <property type="evidence" value="ECO:0007669"/>
    <property type="project" value="InterPro"/>
</dbReference>
<name>A0A3D9Z2K8_9HYPH</name>
<feature type="domain" description="Glutamate synthase alpha subunit C-terminal" evidence="1">
    <location>
        <begin position="74"/>
        <end position="202"/>
    </location>
</feature>
<evidence type="ECO:0000259" key="1">
    <source>
        <dbReference type="Pfam" id="PF01493"/>
    </source>
</evidence>